<dbReference type="AlphaFoldDB" id="A0ABD3A6D6"/>
<name>A0ABD3A6D6_9GENT</name>
<protein>
    <recommendedName>
        <fullName evidence="3">Transducin/WD40 repeat-like superfamily protein</fullName>
    </recommendedName>
</protein>
<dbReference type="PANTHER" id="PTHR10241:SF27">
    <property type="entry name" value="TRANSDUCIN_WD40 REPEAT-LIKE SUPERFAMILY PROTEIN"/>
    <property type="match status" value="1"/>
</dbReference>
<organism evidence="1 2">
    <name type="scientific">Cinchona calisaya</name>
    <dbReference type="NCBI Taxonomy" id="153742"/>
    <lineage>
        <taxon>Eukaryota</taxon>
        <taxon>Viridiplantae</taxon>
        <taxon>Streptophyta</taxon>
        <taxon>Embryophyta</taxon>
        <taxon>Tracheophyta</taxon>
        <taxon>Spermatophyta</taxon>
        <taxon>Magnoliopsida</taxon>
        <taxon>eudicotyledons</taxon>
        <taxon>Gunneridae</taxon>
        <taxon>Pentapetalae</taxon>
        <taxon>asterids</taxon>
        <taxon>lamiids</taxon>
        <taxon>Gentianales</taxon>
        <taxon>Rubiaceae</taxon>
        <taxon>Cinchonoideae</taxon>
        <taxon>Cinchoneae</taxon>
        <taxon>Cinchona</taxon>
    </lineage>
</organism>
<reference evidence="1 2" key="1">
    <citation type="submission" date="2024-11" db="EMBL/GenBank/DDBJ databases">
        <title>A near-complete genome assembly of Cinchona calisaya.</title>
        <authorList>
            <person name="Lian D.C."/>
            <person name="Zhao X.W."/>
            <person name="Wei L."/>
        </authorList>
    </citation>
    <scope>NUCLEOTIDE SEQUENCE [LARGE SCALE GENOMIC DNA]</scope>
    <source>
        <tissue evidence="1">Nenye</tissue>
    </source>
</reference>
<dbReference type="InterPro" id="IPR036322">
    <property type="entry name" value="WD40_repeat_dom_sf"/>
</dbReference>
<comment type="caution">
    <text evidence="1">The sequence shown here is derived from an EMBL/GenBank/DDBJ whole genome shotgun (WGS) entry which is preliminary data.</text>
</comment>
<evidence type="ECO:0008006" key="3">
    <source>
        <dbReference type="Google" id="ProtNLM"/>
    </source>
</evidence>
<evidence type="ECO:0000313" key="1">
    <source>
        <dbReference type="EMBL" id="KAL3527301.1"/>
    </source>
</evidence>
<gene>
    <name evidence="1" type="ORF">ACH5RR_011957</name>
</gene>
<keyword evidence="2" id="KW-1185">Reference proteome</keyword>
<dbReference type="PANTHER" id="PTHR10241">
    <property type="entry name" value="LETHAL 2 GIANT LARVAE PROTEIN"/>
    <property type="match status" value="1"/>
</dbReference>
<proteinExistence type="predicted"/>
<dbReference type="SUPFAM" id="SSF50978">
    <property type="entry name" value="WD40 repeat-like"/>
    <property type="match status" value="1"/>
</dbReference>
<sequence>MSMSSVENGKISHGFAGGTDGLKPDDVDPCLIFHYGIPSGASLLAYNSTKKILAVSTRYIGDSVGNVSVFKVDQEATNIEQMKYRLPFSTSHGESIIFSLKMQLYLSYLDYYTYILMNDPPIGNSNEVAADVAVIHLLPQPSAASKRHHFVLSNSSNNNLFTDSNGEIFMWSIPAPLNSKVVQVTEKDVYAQNGPACKLNLGYKLDRMPIAKLRWSYVDGKASRLYVIQSSEYSSANLLQAVLLNDNIEARIIKLGIHTHESPVYLELAQSKSPPSLPKEIMVKMPFADPSIIVAKVIHESISSEYDLLEKDILPLFPFETTQKDGTSSHSTQFRGLSKAKNLYIMGHDNGAIKFWDVSCPLMRPVLSLAQQSKDDSSVSGVPLTALYCTDDLQIFLRIYKFKSELFAPDTSSLSLQGVSKKGSIIHSIKLLKVNGAVLFINSSQNAKHLAVGSDQGYCRNHLFAKDSSVMALETEKRNMLNTSMIRPKKPSRALFMQILAPRSMYYQLNFVYFLLSEIYTDGQDISGKGSNTSDRSEMIKEGSDNPIPKQQVVVLCSEKVVCCLFGIKTVHRKKKFHFSSFCWASTLESPDSELVLLFSSGKIKIRSLLELSQGNFCERRQTFNFKAKLNSYQVEGDRKHSLSVSLQKDVYSLHC</sequence>
<accession>A0ABD3A6D6</accession>
<evidence type="ECO:0000313" key="2">
    <source>
        <dbReference type="Proteomes" id="UP001630127"/>
    </source>
</evidence>
<dbReference type="EMBL" id="JBJUIK010000005">
    <property type="protein sequence ID" value="KAL3527301.1"/>
    <property type="molecule type" value="Genomic_DNA"/>
</dbReference>
<dbReference type="Proteomes" id="UP001630127">
    <property type="component" value="Unassembled WGS sequence"/>
</dbReference>